<dbReference type="SUPFAM" id="SSF53756">
    <property type="entry name" value="UDP-Glycosyltransferase/glycogen phosphorylase"/>
    <property type="match status" value="1"/>
</dbReference>
<dbReference type="Pfam" id="PF13524">
    <property type="entry name" value="Glyco_trans_1_2"/>
    <property type="match status" value="1"/>
</dbReference>
<dbReference type="GO" id="GO:0016757">
    <property type="term" value="F:glycosyltransferase activity"/>
    <property type="evidence" value="ECO:0007669"/>
    <property type="project" value="UniProtKB-KW"/>
</dbReference>
<keyword evidence="2" id="KW-0808">Transferase</keyword>
<sequence length="350" mass="39413">MRILYLAGREASYSRTRIVMRALESRGHEVVPVLPPDRSFKHYPGLLLKAMLKAPSCDVVLTGFYGQLLTPVMRLLTWKPIVFDMYITTYDTMVFDRAKAKAGSFMAWVYGLSDWLSYKAASISILDSQHVIDHFKRTFKVDGKKLRRLFLAVDDKAIYPRPATEKSDKFLVHFHGEYTPFHGVRHILKAAKMLENEGVAFQIVGRGITYEEDMKLARELDLKNVRLIDNVPYDQLAVLMSNADVCLGIFGDNTRASLVMTNKVIEGIGMAKPLITQRNAPVQELLTHGESVYLVPAADPQALADAIRTLKNDPALREKIARNGYAAFEQYCSSQKTGEAIEAMCREAMS</sequence>
<dbReference type="PANTHER" id="PTHR12526:SF622">
    <property type="entry name" value="GLYCOSYLTRANSFERASE (GROUP I)"/>
    <property type="match status" value="1"/>
</dbReference>
<dbReference type="RefSeq" id="WP_374642620.1">
    <property type="nucleotide sequence ID" value="NZ_JBHTBX010000001.1"/>
</dbReference>
<reference evidence="3" key="1">
    <citation type="journal article" date="2019" name="Int. J. Syst. Evol. Microbiol.">
        <title>The Global Catalogue of Microorganisms (GCM) 10K type strain sequencing project: providing services to taxonomists for standard genome sequencing and annotation.</title>
        <authorList>
            <consortium name="The Broad Institute Genomics Platform"/>
            <consortium name="The Broad Institute Genome Sequencing Center for Infectious Disease"/>
            <person name="Wu L."/>
            <person name="Ma J."/>
        </authorList>
    </citation>
    <scope>NUCLEOTIDE SEQUENCE [LARGE SCALE GENOMIC DNA]</scope>
    <source>
        <strain evidence="3">CCUG 54518</strain>
    </source>
</reference>
<feature type="domain" description="Spore protein YkvP/CgeB glycosyl transferase-like" evidence="1">
    <location>
        <begin position="185"/>
        <end position="337"/>
    </location>
</feature>
<name>A0ABW2R4I2_9BURK</name>
<gene>
    <name evidence="2" type="ORF">ACFQNJ_02515</name>
</gene>
<keyword evidence="3" id="KW-1185">Reference proteome</keyword>
<dbReference type="Proteomes" id="UP001596495">
    <property type="component" value="Unassembled WGS sequence"/>
</dbReference>
<evidence type="ECO:0000313" key="2">
    <source>
        <dbReference type="EMBL" id="MFC7433380.1"/>
    </source>
</evidence>
<protein>
    <submittedName>
        <fullName evidence="2">Glycosyltransferase</fullName>
        <ecNumber evidence="2">2.4.-.-</ecNumber>
    </submittedName>
</protein>
<dbReference type="Gene3D" id="3.40.50.2000">
    <property type="entry name" value="Glycogen Phosphorylase B"/>
    <property type="match status" value="2"/>
</dbReference>
<keyword evidence="2" id="KW-0328">Glycosyltransferase</keyword>
<organism evidence="2 3">
    <name type="scientific">Hydrogenophaga bisanensis</name>
    <dbReference type="NCBI Taxonomy" id="439611"/>
    <lineage>
        <taxon>Bacteria</taxon>
        <taxon>Pseudomonadati</taxon>
        <taxon>Pseudomonadota</taxon>
        <taxon>Betaproteobacteria</taxon>
        <taxon>Burkholderiales</taxon>
        <taxon>Comamonadaceae</taxon>
        <taxon>Hydrogenophaga</taxon>
    </lineage>
</organism>
<proteinExistence type="predicted"/>
<dbReference type="InterPro" id="IPR055259">
    <property type="entry name" value="YkvP/CgeB_Glyco_trans-like"/>
</dbReference>
<accession>A0ABW2R4I2</accession>
<dbReference type="PANTHER" id="PTHR12526">
    <property type="entry name" value="GLYCOSYLTRANSFERASE"/>
    <property type="match status" value="1"/>
</dbReference>
<comment type="caution">
    <text evidence="2">The sequence shown here is derived from an EMBL/GenBank/DDBJ whole genome shotgun (WGS) entry which is preliminary data.</text>
</comment>
<evidence type="ECO:0000313" key="3">
    <source>
        <dbReference type="Proteomes" id="UP001596495"/>
    </source>
</evidence>
<evidence type="ECO:0000259" key="1">
    <source>
        <dbReference type="Pfam" id="PF13524"/>
    </source>
</evidence>
<dbReference type="EC" id="2.4.-.-" evidence="2"/>
<dbReference type="EMBL" id="JBHTBX010000001">
    <property type="protein sequence ID" value="MFC7433380.1"/>
    <property type="molecule type" value="Genomic_DNA"/>
</dbReference>